<reference evidence="10" key="1">
    <citation type="journal article" date="2015" name="J. Clin. Microbiol.">
        <title>Long-Range HIV Genotyping Using Viral RNA and Proviral DNA for Analysis of HIV Drug Resistance and HIV Clustering.</title>
        <authorList>
            <person name="Novitsky V."/>
            <person name="Zahralban-Steele M."/>
            <person name="McLane M.F."/>
            <person name="Moyo S."/>
            <person name="van Widenfelt E."/>
            <person name="Gaseitsiwe S."/>
            <person name="Makhema J."/>
            <person name="Essex M."/>
        </authorList>
    </citation>
    <scope>NUCLEOTIDE SEQUENCE</scope>
    <source>
        <strain evidence="10">Bcpp_00160_amp2</strain>
    </source>
</reference>
<organism evidence="10">
    <name type="scientific">Human immunodeficiency virus type 1</name>
    <name type="common">HIV-1</name>
    <dbReference type="NCBI Taxonomy" id="11676"/>
    <lineage>
        <taxon>Viruses</taxon>
        <taxon>Riboviria</taxon>
        <taxon>Pararnavirae</taxon>
        <taxon>Artverviricota</taxon>
        <taxon>Revtraviricetes</taxon>
        <taxon>Ortervirales</taxon>
        <taxon>Retroviridae</taxon>
        <taxon>Orthoretrovirinae</taxon>
        <taxon>Lentivirus</taxon>
        <taxon>Lentivirus humimdef1</taxon>
    </lineage>
</organism>
<evidence type="ECO:0000256" key="6">
    <source>
        <dbReference type="ARBA" id="ARBA00023200"/>
    </source>
</evidence>
<dbReference type="GO" id="GO:0003723">
    <property type="term" value="F:RNA binding"/>
    <property type="evidence" value="ECO:0007669"/>
    <property type="project" value="UniProtKB-KW"/>
</dbReference>
<evidence type="ECO:0000256" key="2">
    <source>
        <dbReference type="ARBA" id="ARBA00022448"/>
    </source>
</evidence>
<accession>A0A0H3Y904</accession>
<feature type="region of interest" description="Disordered" evidence="9">
    <location>
        <begin position="24"/>
        <end position="54"/>
    </location>
</feature>
<dbReference type="Gene3D" id="6.10.140.630">
    <property type="match status" value="1"/>
</dbReference>
<keyword evidence="2 8" id="KW-0813">Transport</keyword>
<protein>
    <recommendedName>
        <fullName evidence="1 8">Protein Rev</fullName>
    </recommendedName>
    <alternativeName>
        <fullName evidence="7 8">Regulator of expression of viral proteins</fullName>
    </alternativeName>
</protein>
<evidence type="ECO:0000256" key="9">
    <source>
        <dbReference type="SAM" id="MobiDB-lite"/>
    </source>
</evidence>
<keyword evidence="5 8" id="KW-0694">RNA-binding</keyword>
<dbReference type="GO" id="GO:0051028">
    <property type="term" value="P:mRNA transport"/>
    <property type="evidence" value="ECO:0007669"/>
    <property type="project" value="UniProtKB-KW"/>
</dbReference>
<comment type="function">
    <text evidence="8">Escorts unspliced or incompletely spliced viral pre-mRNAs (late transcripts) out of the nucleus of infected cells. These pre-mRNAs carry a recognition sequence called Rev responsive element (RRE) located in the env gene, that is not present in fully spliced viral mRNAs (early transcripts). This function is essential since most viral proteins are translated from unspliced or partially spliced pre-mRNAs which cannot exit the nucleus by the pathway used by fully processed cellular mRNAs.</text>
</comment>
<keyword evidence="4 8" id="KW-0509">mRNA transport</keyword>
<evidence type="ECO:0000256" key="8">
    <source>
        <dbReference type="RuleBase" id="RU364044"/>
    </source>
</evidence>
<proteinExistence type="predicted"/>
<dbReference type="InterPro" id="IPR000625">
    <property type="entry name" value="REV_protein"/>
</dbReference>
<dbReference type="GO" id="GO:0030430">
    <property type="term" value="C:host cell cytoplasm"/>
    <property type="evidence" value="ECO:0007669"/>
    <property type="project" value="UniProtKB-SubCell"/>
</dbReference>
<comment type="subcellular location">
    <subcellularLocation>
        <location evidence="8">Host cytoplasm</location>
    </subcellularLocation>
    <subcellularLocation>
        <location evidence="8">Host nucleus</location>
        <location evidence="8">Host nucleolus</location>
    </subcellularLocation>
</comment>
<gene>
    <name evidence="8 10" type="primary">rev</name>
</gene>
<evidence type="ECO:0000256" key="3">
    <source>
        <dbReference type="ARBA" id="ARBA00022562"/>
    </source>
</evidence>
<keyword evidence="3 8" id="KW-1048">Host nucleus</keyword>
<evidence type="ECO:0000256" key="7">
    <source>
        <dbReference type="ARBA" id="ARBA00031496"/>
    </source>
</evidence>
<dbReference type="Pfam" id="PF00424">
    <property type="entry name" value="REV"/>
    <property type="match status" value="1"/>
</dbReference>
<evidence type="ECO:0000256" key="5">
    <source>
        <dbReference type="ARBA" id="ARBA00022884"/>
    </source>
</evidence>
<evidence type="ECO:0000256" key="1">
    <source>
        <dbReference type="ARBA" id="ARBA00020269"/>
    </source>
</evidence>
<feature type="compositionally biased region" description="Basic and acidic residues" evidence="9">
    <location>
        <begin position="30"/>
        <end position="54"/>
    </location>
</feature>
<name>A0A0H3Y904_HV1</name>
<dbReference type="GO" id="GO:0003700">
    <property type="term" value="F:DNA-binding transcription factor activity"/>
    <property type="evidence" value="ECO:0007669"/>
    <property type="project" value="InterPro"/>
</dbReference>
<dbReference type="GO" id="GO:0044196">
    <property type="term" value="C:host cell nucleolus"/>
    <property type="evidence" value="ECO:0007669"/>
    <property type="project" value="UniProtKB-SubCell"/>
</dbReference>
<dbReference type="EMBL" id="KR861272">
    <property type="protein sequence ID" value="AKN10778.1"/>
    <property type="molecule type" value="Genomic_DNA"/>
</dbReference>
<evidence type="ECO:0000256" key="4">
    <source>
        <dbReference type="ARBA" id="ARBA00022816"/>
    </source>
</evidence>
<keyword evidence="6 8" id="KW-1035">Host cytoplasm</keyword>
<organismHost>
    <name type="scientific">Homo sapiens</name>
    <name type="common">Human</name>
    <dbReference type="NCBI Taxonomy" id="9606"/>
</organismHost>
<evidence type="ECO:0000313" key="10">
    <source>
        <dbReference type="EMBL" id="AKN10778.1"/>
    </source>
</evidence>
<sequence length="54" mass="6039">MAGRSGDEDAALLQAVRIIRILYQSTLPQTRKDPTGSKESKKKVESKTETDQFD</sequence>
<comment type="subunit">
    <text evidence="8">Homomultimer; when bound to the RRE. Multimeric assembly is essential for activity.</text>
</comment>